<keyword evidence="9 12" id="KW-0961">Cell wall biogenesis/degradation</keyword>
<keyword evidence="6 12" id="KW-0133">Cell shape</keyword>
<keyword evidence="12" id="KW-0670">Pyruvate</keyword>
<comment type="subcellular location">
    <subcellularLocation>
        <location evidence="1 12">Cytoplasm</location>
    </subcellularLocation>
</comment>
<feature type="binding site" evidence="12">
    <location>
        <position position="94"/>
    </location>
    <ligand>
        <name>UDP-N-acetyl-alpha-D-glucosamine</name>
        <dbReference type="ChEBI" id="CHEBI:57705"/>
    </ligand>
</feature>
<comment type="catalytic activity">
    <reaction evidence="11 12">
        <text>phosphoenolpyruvate + UDP-N-acetyl-alpha-D-glucosamine = UDP-N-acetyl-3-O-(1-carboxyvinyl)-alpha-D-glucosamine + phosphate</text>
        <dbReference type="Rhea" id="RHEA:18681"/>
        <dbReference type="ChEBI" id="CHEBI:43474"/>
        <dbReference type="ChEBI" id="CHEBI:57705"/>
        <dbReference type="ChEBI" id="CHEBI:58702"/>
        <dbReference type="ChEBI" id="CHEBI:68483"/>
        <dbReference type="EC" id="2.5.1.7"/>
    </reaction>
</comment>
<dbReference type="InterPro" id="IPR005750">
    <property type="entry name" value="UDP_GlcNAc_COvinyl_MurA"/>
</dbReference>
<dbReference type="EMBL" id="FUYH01000023">
    <property type="protein sequence ID" value="SKA97001.1"/>
    <property type="molecule type" value="Genomic_DNA"/>
</dbReference>
<gene>
    <name evidence="12" type="primary">murA</name>
    <name evidence="14" type="ORF">SAMN05443428_12328</name>
</gene>
<evidence type="ECO:0000256" key="4">
    <source>
        <dbReference type="ARBA" id="ARBA00022618"/>
    </source>
</evidence>
<dbReference type="GO" id="GO:0071555">
    <property type="term" value="P:cell wall organization"/>
    <property type="evidence" value="ECO:0007669"/>
    <property type="project" value="UniProtKB-KW"/>
</dbReference>
<dbReference type="GO" id="GO:0019277">
    <property type="term" value="P:UDP-N-acetylgalactosamine biosynthetic process"/>
    <property type="evidence" value="ECO:0007669"/>
    <property type="project" value="InterPro"/>
</dbReference>
<evidence type="ECO:0000256" key="7">
    <source>
        <dbReference type="ARBA" id="ARBA00022984"/>
    </source>
</evidence>
<comment type="function">
    <text evidence="12">Cell wall formation. Adds enolpyruvyl to UDP-N-acetylglucosamine.</text>
</comment>
<feature type="domain" description="Enolpyruvate transferase" evidence="13">
    <location>
        <begin position="7"/>
        <end position="408"/>
    </location>
</feature>
<name>A0A1T4Y6T1_9CLOT</name>
<dbReference type="AlphaFoldDB" id="A0A1T4Y6T1"/>
<evidence type="ECO:0000256" key="3">
    <source>
        <dbReference type="ARBA" id="ARBA00022490"/>
    </source>
</evidence>
<evidence type="ECO:0000259" key="13">
    <source>
        <dbReference type="Pfam" id="PF00275"/>
    </source>
</evidence>
<evidence type="ECO:0000313" key="15">
    <source>
        <dbReference type="Proteomes" id="UP000190105"/>
    </source>
</evidence>
<feature type="modified residue" description="2-(S-cysteinyl)pyruvic acid O-phosphothioketal" evidence="12">
    <location>
        <position position="118"/>
    </location>
</feature>
<evidence type="ECO:0000256" key="8">
    <source>
        <dbReference type="ARBA" id="ARBA00023306"/>
    </source>
</evidence>
<dbReference type="RefSeq" id="WP_078697391.1">
    <property type="nucleotide sequence ID" value="NZ_FUYH01000023.1"/>
</dbReference>
<comment type="pathway">
    <text evidence="2 12">Cell wall biogenesis; peptidoglycan biosynthesis.</text>
</comment>
<feature type="binding site" evidence="12">
    <location>
        <begin position="22"/>
        <end position="23"/>
    </location>
    <ligand>
        <name>phosphoenolpyruvate</name>
        <dbReference type="ChEBI" id="CHEBI:58702"/>
    </ligand>
</feature>
<dbReference type="HAMAP" id="MF_00111">
    <property type="entry name" value="MurA"/>
    <property type="match status" value="1"/>
</dbReference>
<comment type="caution">
    <text evidence="12">Lacks conserved residue(s) required for the propagation of feature annotation.</text>
</comment>
<dbReference type="PANTHER" id="PTHR43783">
    <property type="entry name" value="UDP-N-ACETYLGLUCOSAMINE 1-CARBOXYVINYLTRANSFERASE"/>
    <property type="match status" value="1"/>
</dbReference>
<dbReference type="InterPro" id="IPR050068">
    <property type="entry name" value="MurA_subfamily"/>
</dbReference>
<dbReference type="InterPro" id="IPR013792">
    <property type="entry name" value="RNA3'P_cycl/enolpyr_Trfase_a/b"/>
</dbReference>
<proteinExistence type="inferred from homology"/>
<dbReference type="GO" id="GO:0008360">
    <property type="term" value="P:regulation of cell shape"/>
    <property type="evidence" value="ECO:0007669"/>
    <property type="project" value="UniProtKB-KW"/>
</dbReference>
<keyword evidence="7 12" id="KW-0573">Peptidoglycan synthesis</keyword>
<evidence type="ECO:0000256" key="5">
    <source>
        <dbReference type="ARBA" id="ARBA00022679"/>
    </source>
</evidence>
<protein>
    <recommendedName>
        <fullName evidence="12">UDP-N-acetylglucosamine 1-carboxyvinyltransferase</fullName>
        <ecNumber evidence="12">2.5.1.7</ecNumber>
    </recommendedName>
    <alternativeName>
        <fullName evidence="12">Enoylpyruvate transferase</fullName>
    </alternativeName>
    <alternativeName>
        <fullName evidence="12">UDP-N-acetylglucosamine enolpyruvyl transferase</fullName>
        <shortName evidence="12">EPT</shortName>
    </alternativeName>
</protein>
<evidence type="ECO:0000256" key="2">
    <source>
        <dbReference type="ARBA" id="ARBA00004752"/>
    </source>
</evidence>
<reference evidence="15" key="1">
    <citation type="submission" date="2017-02" db="EMBL/GenBank/DDBJ databases">
        <authorList>
            <person name="Varghese N."/>
            <person name="Submissions S."/>
        </authorList>
    </citation>
    <scope>NUCLEOTIDE SEQUENCE [LARGE SCALE GENOMIC DNA]</scope>
    <source>
        <strain evidence="15">USBA 833</strain>
    </source>
</reference>
<evidence type="ECO:0000256" key="12">
    <source>
        <dbReference type="HAMAP-Rule" id="MF_00111"/>
    </source>
</evidence>
<keyword evidence="3 12" id="KW-0963">Cytoplasm</keyword>
<dbReference type="Pfam" id="PF00275">
    <property type="entry name" value="EPSP_synthase"/>
    <property type="match status" value="1"/>
</dbReference>
<keyword evidence="5 12" id="KW-0808">Transferase</keyword>
<dbReference type="OrthoDB" id="9803760at2"/>
<organism evidence="14 15">
    <name type="scientific">Caloramator quimbayensis</name>
    <dbReference type="NCBI Taxonomy" id="1147123"/>
    <lineage>
        <taxon>Bacteria</taxon>
        <taxon>Bacillati</taxon>
        <taxon>Bacillota</taxon>
        <taxon>Clostridia</taxon>
        <taxon>Eubacteriales</taxon>
        <taxon>Clostridiaceae</taxon>
        <taxon>Caloramator</taxon>
    </lineage>
</organism>
<feature type="binding site" evidence="12">
    <location>
        <begin position="123"/>
        <end position="127"/>
    </location>
    <ligand>
        <name>UDP-N-acetyl-alpha-D-glucosamine</name>
        <dbReference type="ChEBI" id="CHEBI:57705"/>
    </ligand>
</feature>
<dbReference type="NCBIfam" id="TIGR01072">
    <property type="entry name" value="murA"/>
    <property type="match status" value="1"/>
</dbReference>
<dbReference type="GO" id="GO:0009252">
    <property type="term" value="P:peptidoglycan biosynthetic process"/>
    <property type="evidence" value="ECO:0007669"/>
    <property type="project" value="UniProtKB-UniRule"/>
</dbReference>
<keyword evidence="4 12" id="KW-0132">Cell division</keyword>
<keyword evidence="15" id="KW-1185">Reference proteome</keyword>
<dbReference type="CDD" id="cd01555">
    <property type="entry name" value="UdpNAET"/>
    <property type="match status" value="1"/>
</dbReference>
<dbReference type="GO" id="GO:0051301">
    <property type="term" value="P:cell division"/>
    <property type="evidence" value="ECO:0007669"/>
    <property type="project" value="UniProtKB-KW"/>
</dbReference>
<evidence type="ECO:0000313" key="14">
    <source>
        <dbReference type="EMBL" id="SKA97001.1"/>
    </source>
</evidence>
<dbReference type="NCBIfam" id="NF006873">
    <property type="entry name" value="PRK09369.1"/>
    <property type="match status" value="1"/>
</dbReference>
<dbReference type="NCBIfam" id="NF009470">
    <property type="entry name" value="PRK12830.1"/>
    <property type="match status" value="1"/>
</dbReference>
<feature type="binding site" evidence="12">
    <location>
        <position position="307"/>
    </location>
    <ligand>
        <name>UDP-N-acetyl-alpha-D-glucosamine</name>
        <dbReference type="ChEBI" id="CHEBI:57705"/>
    </ligand>
</feature>
<dbReference type="PANTHER" id="PTHR43783:SF2">
    <property type="entry name" value="UDP-N-ACETYLGLUCOSAMINE 1-CARBOXYVINYLTRANSFERASE 2"/>
    <property type="match status" value="1"/>
</dbReference>
<comment type="similarity">
    <text evidence="10 12">Belongs to the EPSP synthase family. MurA subfamily.</text>
</comment>
<evidence type="ECO:0000256" key="11">
    <source>
        <dbReference type="ARBA" id="ARBA00047527"/>
    </source>
</evidence>
<dbReference type="InterPro" id="IPR036968">
    <property type="entry name" value="Enolpyruvate_Tfrase_sf"/>
</dbReference>
<dbReference type="EC" id="2.5.1.7" evidence="12"/>
<feature type="binding site" evidence="12">
    <location>
        <position position="329"/>
    </location>
    <ligand>
        <name>UDP-N-acetyl-alpha-D-glucosamine</name>
        <dbReference type="ChEBI" id="CHEBI:57705"/>
    </ligand>
</feature>
<dbReference type="FunFam" id="3.65.10.10:FF:000001">
    <property type="entry name" value="UDP-N-acetylglucosamine 1-carboxyvinyltransferase"/>
    <property type="match status" value="1"/>
</dbReference>
<dbReference type="InterPro" id="IPR001986">
    <property type="entry name" value="Enolpyruvate_Tfrase_dom"/>
</dbReference>
<dbReference type="UniPathway" id="UPA00219"/>
<keyword evidence="8 12" id="KW-0131">Cell cycle</keyword>
<sequence length="428" mass="45872">MEKLLIEGGKRLFGNVVISGAKNAAVAILPAAILSDEGICKIDNLPQIEDIYCLEKMLAEIGASIKKEGKDCIIIDPSGIKSHIATGEEVRKMRASYYLIGALLSKYGKAEVVFPGGCPIGVRPIDQHIKGFEALGAKVLIEHGIIKVYAEEGLKGSSIYLDVVSVGATINIMLAACKAKGTTIIENAAKEPHVVDVANFLNAMGANIKGAGTDVIKVTGVEHLKGCEYSVVPDQIEAGTYMIAAAATKGDVTLINVIPKHLESITAKLIEMGVDIEEGEDTIRVSCKDKTHGVNVKTLPYPGFPTDLQQPLSVLLSISEGRSIITENIWEARFKHVDELKRMGANIKVEGKIALIEGVEKLSGADVVATDLRAGAAMVIAGLVAEGYTTISSIRHIDRGYENIEDKLRGLGAEIKRIKTDEREFECD</sequence>
<evidence type="ECO:0000256" key="1">
    <source>
        <dbReference type="ARBA" id="ARBA00004496"/>
    </source>
</evidence>
<evidence type="ECO:0000256" key="6">
    <source>
        <dbReference type="ARBA" id="ARBA00022960"/>
    </source>
</evidence>
<dbReference type="GO" id="GO:0008760">
    <property type="term" value="F:UDP-N-acetylglucosamine 1-carboxyvinyltransferase activity"/>
    <property type="evidence" value="ECO:0007669"/>
    <property type="project" value="UniProtKB-UniRule"/>
</dbReference>
<dbReference type="Gene3D" id="3.65.10.10">
    <property type="entry name" value="Enolpyruvate transferase domain"/>
    <property type="match status" value="2"/>
</dbReference>
<accession>A0A1T4Y6T1</accession>
<dbReference type="GO" id="GO:0005737">
    <property type="term" value="C:cytoplasm"/>
    <property type="evidence" value="ECO:0007669"/>
    <property type="project" value="UniProtKB-SubCell"/>
</dbReference>
<dbReference type="SUPFAM" id="SSF55205">
    <property type="entry name" value="EPT/RTPC-like"/>
    <property type="match status" value="1"/>
</dbReference>
<dbReference type="Proteomes" id="UP000190105">
    <property type="component" value="Unassembled WGS sequence"/>
</dbReference>
<evidence type="ECO:0000256" key="10">
    <source>
        <dbReference type="ARBA" id="ARBA00038367"/>
    </source>
</evidence>
<dbReference type="STRING" id="1147123.SAMN05443428_12328"/>
<feature type="active site" description="Proton donor" evidence="12">
    <location>
        <position position="118"/>
    </location>
</feature>
<evidence type="ECO:0000256" key="9">
    <source>
        <dbReference type="ARBA" id="ARBA00023316"/>
    </source>
</evidence>